<gene>
    <name evidence="2" type="ORF">TSPGSL018_27644</name>
</gene>
<organism evidence="2">
    <name type="scientific">Tetraselmis sp. GSL018</name>
    <dbReference type="NCBI Taxonomy" id="582737"/>
    <lineage>
        <taxon>Eukaryota</taxon>
        <taxon>Viridiplantae</taxon>
        <taxon>Chlorophyta</taxon>
        <taxon>core chlorophytes</taxon>
        <taxon>Chlorodendrophyceae</taxon>
        <taxon>Chlorodendrales</taxon>
        <taxon>Chlorodendraceae</taxon>
        <taxon>Tetraselmis</taxon>
    </lineage>
</organism>
<feature type="region of interest" description="Disordered" evidence="1">
    <location>
        <begin position="1"/>
        <end position="127"/>
    </location>
</feature>
<reference evidence="2" key="1">
    <citation type="submission" date="2014-05" db="EMBL/GenBank/DDBJ databases">
        <title>The transcriptome of the halophilic microalga Tetraselmis sp. GSL018 isolated from the Great Salt Lake, Utah.</title>
        <authorList>
            <person name="Jinkerson R.E."/>
            <person name="D'Adamo S."/>
            <person name="Posewitz M.C."/>
        </authorList>
    </citation>
    <scope>NUCLEOTIDE SEQUENCE</scope>
    <source>
        <strain evidence="2">GSL018</strain>
    </source>
</reference>
<dbReference type="AlphaFoldDB" id="A0A061RLP4"/>
<dbReference type="EMBL" id="GBEZ01011994">
    <property type="protein sequence ID" value="JAC73852.1"/>
    <property type="molecule type" value="Transcribed_RNA"/>
</dbReference>
<feature type="compositionally biased region" description="Basic and acidic residues" evidence="1">
    <location>
        <begin position="86"/>
        <end position="96"/>
    </location>
</feature>
<accession>A0A061RLP4</accession>
<feature type="compositionally biased region" description="Basic and acidic residues" evidence="1">
    <location>
        <begin position="111"/>
        <end position="127"/>
    </location>
</feature>
<evidence type="ECO:0000313" key="2">
    <source>
        <dbReference type="EMBL" id="JAC73852.1"/>
    </source>
</evidence>
<evidence type="ECO:0000256" key="1">
    <source>
        <dbReference type="SAM" id="MobiDB-lite"/>
    </source>
</evidence>
<name>A0A061RLP4_9CHLO</name>
<feature type="compositionally biased region" description="Basic and acidic residues" evidence="1">
    <location>
        <begin position="62"/>
        <end position="77"/>
    </location>
</feature>
<proteinExistence type="predicted"/>
<protein>
    <submittedName>
        <fullName evidence="2">Uncharacterized protein</fullName>
    </submittedName>
</protein>
<sequence>RRVPSGVTGPANRIGSAGDYCRRAKTKPHRHIGDAEGPQHWGGSVHSHVEDAETSSTQQKRLGGDEGHTARPQDECRFRRRRGPKHSGDGGERGGDGRSVMGGAGWEDQDQEGREKGQEGREGGERG</sequence>
<feature type="non-terminal residue" evidence="2">
    <location>
        <position position="1"/>
    </location>
</feature>